<dbReference type="PROSITE" id="PS50896">
    <property type="entry name" value="LISH"/>
    <property type="match status" value="1"/>
</dbReference>
<dbReference type="Proteomes" id="UP000824782">
    <property type="component" value="Unassembled WGS sequence"/>
</dbReference>
<accession>A0AAV7CQ31</accession>
<evidence type="ECO:0000256" key="2">
    <source>
        <dbReference type="SAM" id="MobiDB-lite"/>
    </source>
</evidence>
<evidence type="ECO:0000256" key="1">
    <source>
        <dbReference type="SAM" id="Coils"/>
    </source>
</evidence>
<reference evidence="3" key="1">
    <citation type="thesis" date="2020" institute="ProQuest LLC" country="789 East Eisenhower Parkway, Ann Arbor, MI, USA">
        <title>Comparative Genomics and Chromosome Evolution.</title>
        <authorList>
            <person name="Mudd A.B."/>
        </authorList>
    </citation>
    <scope>NUCLEOTIDE SEQUENCE</scope>
    <source>
        <strain evidence="3">237g6f4</strain>
        <tissue evidence="3">Blood</tissue>
    </source>
</reference>
<feature type="coiled-coil region" evidence="1">
    <location>
        <begin position="620"/>
        <end position="647"/>
    </location>
</feature>
<feature type="coiled-coil region" evidence="1">
    <location>
        <begin position="405"/>
        <end position="494"/>
    </location>
</feature>
<evidence type="ECO:0000313" key="4">
    <source>
        <dbReference type="Proteomes" id="UP000824782"/>
    </source>
</evidence>
<dbReference type="SMART" id="SM00667">
    <property type="entry name" value="LisH"/>
    <property type="match status" value="1"/>
</dbReference>
<feature type="coiled-coil region" evidence="1">
    <location>
        <begin position="223"/>
        <end position="250"/>
    </location>
</feature>
<sequence>MSEKELRSLSQEELRKRLYQTFKKKGVLDSLKTQLRNQLIQDLKLRAVGGESLQPPRDSGDTLLHRACNSLVADHLRRCGYEFSLSVFYPECGLEKEKDFTIHDLMQLMKINPKSEFYKSMMAAYQNNSTKGFLLQILTELMDYHLQRDGRDADTQTISTSPYKESIVDKLKFIDEQFEELYPKRPKFESLQGKLCEYRREIDEQLQKEMSQKFQHFKDVELAKIILVEKEKSQKEISELRRELERAYQLKYDGLVSREKNAIERLHMQQEIESKEVYAQRQTLLKEIEAVRNREMDLRQRIESFELAQKLQEEKNRSVNELLRKRELDVKNIEDTFQQKLQDERLRYQVEIKEEYLKKTQKISEDERRNGEEAARLREDAIIINMKKQEQEQAITRTTQLQVEVDTLKAQLSLVTQQNQNLNEKLREFAAYPLVQQEKLELQAQVQLFKQQIEELRKENHHLREKTMQPSTEFLTLQEQINQLESARKFEQNEFKIQREILEKQLELEIERGLEMKIQLLSREESSKRLSAQVEQLEFQLRQTQQALENEVYRPPKAALHDRPTLGFPTGSIDHYDDKPVFANHRLLNSVVKTGGISIRRPHYNDGTRSSSPDSDLEFVANTKARIKELEKEAEYLEEAYRNYQHRVIHTASIENYPPAATGIPSRGYLSSVPAVLHHRVTFLEDNLTPQQHALLSRLKTEKYQAPRLTEVDTTPPRTKKSSTRRLSSTPVSKPAKNPEESVSLEEGSYISSSHHSINRRLSPIPKTRPTQGHGVIDTAVEGESSYKPLRGNLDLSHNSVPEKLHPGDLNHSDSSLRDQEDIPEQLESDLSGPSGDSVHDIGVTADVQVAAYSGPDSLSSREKSGHPTKIQPE</sequence>
<organism evidence="3 4">
    <name type="scientific">Engystomops pustulosus</name>
    <name type="common">Tungara frog</name>
    <name type="synonym">Physalaemus pustulosus</name>
    <dbReference type="NCBI Taxonomy" id="76066"/>
    <lineage>
        <taxon>Eukaryota</taxon>
        <taxon>Metazoa</taxon>
        <taxon>Chordata</taxon>
        <taxon>Craniata</taxon>
        <taxon>Vertebrata</taxon>
        <taxon>Euteleostomi</taxon>
        <taxon>Amphibia</taxon>
        <taxon>Batrachia</taxon>
        <taxon>Anura</taxon>
        <taxon>Neobatrachia</taxon>
        <taxon>Hyloidea</taxon>
        <taxon>Leptodactylidae</taxon>
        <taxon>Leiuperinae</taxon>
        <taxon>Engystomops</taxon>
    </lineage>
</organism>
<dbReference type="EMBL" id="WNYA01000002">
    <property type="protein sequence ID" value="KAG8587170.1"/>
    <property type="molecule type" value="Genomic_DNA"/>
</dbReference>
<feature type="region of interest" description="Disordered" evidence="2">
    <location>
        <begin position="706"/>
        <end position="874"/>
    </location>
</feature>
<dbReference type="InterPro" id="IPR006594">
    <property type="entry name" value="LisH"/>
</dbReference>
<dbReference type="AlphaFoldDB" id="A0AAV7CQ31"/>
<dbReference type="PANTHER" id="PTHR39063:SF1">
    <property type="entry name" value="OFD1 CENTRIOLE AND CENTRIOLAR SATELLITE PROTEIN"/>
    <property type="match status" value="1"/>
</dbReference>
<dbReference type="GO" id="GO:0036064">
    <property type="term" value="C:ciliary basal body"/>
    <property type="evidence" value="ECO:0007669"/>
    <property type="project" value="TreeGrafter"/>
</dbReference>
<dbReference type="GO" id="GO:0060287">
    <property type="term" value="P:epithelial cilium movement involved in determination of left/right asymmetry"/>
    <property type="evidence" value="ECO:0007669"/>
    <property type="project" value="TreeGrafter"/>
</dbReference>
<dbReference type="Gene3D" id="1.20.960.40">
    <property type="match status" value="1"/>
</dbReference>
<keyword evidence="4" id="KW-1185">Reference proteome</keyword>
<feature type="compositionally biased region" description="Basic and acidic residues" evidence="2">
    <location>
        <begin position="801"/>
        <end position="821"/>
    </location>
</feature>
<evidence type="ECO:0000313" key="3">
    <source>
        <dbReference type="EMBL" id="KAG8587170.1"/>
    </source>
</evidence>
<comment type="caution">
    <text evidence="3">The sequence shown here is derived from an EMBL/GenBank/DDBJ whole genome shotgun (WGS) entry which is preliminary data.</text>
</comment>
<dbReference type="InterPro" id="IPR055289">
    <property type="entry name" value="OFD1"/>
</dbReference>
<keyword evidence="1" id="KW-0175">Coiled coil</keyword>
<evidence type="ECO:0008006" key="5">
    <source>
        <dbReference type="Google" id="ProtNLM"/>
    </source>
</evidence>
<dbReference type="GO" id="GO:0005576">
    <property type="term" value="C:extracellular region"/>
    <property type="evidence" value="ECO:0007669"/>
    <property type="project" value="GOC"/>
</dbReference>
<dbReference type="Pfam" id="PF16045">
    <property type="entry name" value="LisH_2"/>
    <property type="match status" value="1"/>
</dbReference>
<gene>
    <name evidence="3" type="ORF">GDO81_005593</name>
</gene>
<feature type="coiled-coil region" evidence="1">
    <location>
        <begin position="281"/>
        <end position="328"/>
    </location>
</feature>
<proteinExistence type="predicted"/>
<dbReference type="GO" id="GO:0005813">
    <property type="term" value="C:centrosome"/>
    <property type="evidence" value="ECO:0007669"/>
    <property type="project" value="TreeGrafter"/>
</dbReference>
<protein>
    <recommendedName>
        <fullName evidence="5">Oral-facial-digital syndrome 1 protein</fullName>
    </recommendedName>
</protein>
<dbReference type="PANTHER" id="PTHR39063">
    <property type="entry name" value="ORAL-FACIAL-DIGITAL SYNDROME 1 PROTEIN HOMOLOG"/>
    <property type="match status" value="1"/>
</dbReference>
<name>A0AAV7CQ31_ENGPU</name>